<dbReference type="GO" id="GO:0005634">
    <property type="term" value="C:nucleus"/>
    <property type="evidence" value="ECO:0007669"/>
    <property type="project" value="TreeGrafter"/>
</dbReference>
<keyword evidence="11" id="KW-1185">Reference proteome</keyword>
<dbReference type="STRING" id="240159.A0A4U5U949"/>
<dbReference type="InterPro" id="IPR017441">
    <property type="entry name" value="Protein_kinase_ATP_BS"/>
</dbReference>
<evidence type="ECO:0000256" key="4">
    <source>
        <dbReference type="ARBA" id="ARBA00022741"/>
    </source>
</evidence>
<evidence type="ECO:0000313" key="10">
    <source>
        <dbReference type="EMBL" id="TKS70331.1"/>
    </source>
</evidence>
<dbReference type="PANTHER" id="PTHR24054">
    <property type="entry name" value="CASEIN KINASE II SUBUNIT ALPHA"/>
    <property type="match status" value="1"/>
</dbReference>
<evidence type="ECO:0000256" key="3">
    <source>
        <dbReference type="ARBA" id="ARBA00022679"/>
    </source>
</evidence>
<name>A0A4U5U949_COLLU</name>
<evidence type="ECO:0000256" key="2">
    <source>
        <dbReference type="ARBA" id="ARBA00022527"/>
    </source>
</evidence>
<dbReference type="GO" id="GO:0005956">
    <property type="term" value="C:protein kinase CK2 complex"/>
    <property type="evidence" value="ECO:0007669"/>
    <property type="project" value="TreeGrafter"/>
</dbReference>
<dbReference type="Proteomes" id="UP000298787">
    <property type="component" value="Chromosome 4"/>
</dbReference>
<dbReference type="Gene3D" id="1.10.510.10">
    <property type="entry name" value="Transferase(Phosphotransferase) domain 1"/>
    <property type="match status" value="1"/>
</dbReference>
<organism evidence="10 11">
    <name type="scientific">Collichthys lucidus</name>
    <name type="common">Big head croaker</name>
    <name type="synonym">Sciaena lucida</name>
    <dbReference type="NCBI Taxonomy" id="240159"/>
    <lineage>
        <taxon>Eukaryota</taxon>
        <taxon>Metazoa</taxon>
        <taxon>Chordata</taxon>
        <taxon>Craniata</taxon>
        <taxon>Vertebrata</taxon>
        <taxon>Euteleostomi</taxon>
        <taxon>Actinopterygii</taxon>
        <taxon>Neopterygii</taxon>
        <taxon>Teleostei</taxon>
        <taxon>Neoteleostei</taxon>
        <taxon>Acanthomorphata</taxon>
        <taxon>Eupercaria</taxon>
        <taxon>Sciaenidae</taxon>
        <taxon>Collichthys</taxon>
    </lineage>
</organism>
<reference evidence="10 11" key="1">
    <citation type="submission" date="2019-01" db="EMBL/GenBank/DDBJ databases">
        <title>Genome Assembly of Collichthys lucidus.</title>
        <authorList>
            <person name="Cai M."/>
            <person name="Xiao S."/>
        </authorList>
    </citation>
    <scope>NUCLEOTIDE SEQUENCE [LARGE SCALE GENOMIC DNA]</scope>
    <source>
        <strain evidence="10">JT15FE1705JMU</strain>
        <tissue evidence="10">Muscle</tissue>
    </source>
</reference>
<dbReference type="PROSITE" id="PS00107">
    <property type="entry name" value="PROTEIN_KINASE_ATP"/>
    <property type="match status" value="1"/>
</dbReference>
<dbReference type="SMART" id="SM00220">
    <property type="entry name" value="S_TKc"/>
    <property type="match status" value="1"/>
</dbReference>
<comment type="similarity">
    <text evidence="8">Belongs to the protein kinase superfamily.</text>
</comment>
<sequence>MGDRVVVPWFKVLPLLSPVLLQLAGLHPILPIHILLRGFTHSVIVALSVCTTAASDRPDAFPQRARAAKAHGKQHSAAILEPHVLTSRCAAFQYRAKKYSEGGEGPRHGASKLAMPGSTPASSKARVYTDVNTQKNREYWDYDAHLPIWSDQDNYQLVRKLGRGKYSEVFEAINVTNNEKVVVKILKSRTPALVFECINNTDFKELYQKLTDYDIRYYMYELLKALDYCHSMGIMHRDVKPHNVMIDHQLRKLRLIDWGLAEFYHPAQEYNVRVASRYFKGPELLVDYQMYDYSLDMWSLGCMLASMIFLKEPFFHGQDNYDQLVRIAKVLGTDELFGYLHKYHIELDTRFKDLLGQQTRKRWEQFIQSENQHLVSPEALDLLDKLLRYDHQQRLTAAEAMQHPYFYPVVKEHANANTDGTKAISSSNAT</sequence>
<dbReference type="GO" id="GO:0005524">
    <property type="term" value="F:ATP binding"/>
    <property type="evidence" value="ECO:0007669"/>
    <property type="project" value="UniProtKB-UniRule"/>
</dbReference>
<keyword evidence="5 10" id="KW-0418">Kinase</keyword>
<dbReference type="Gene3D" id="3.30.200.20">
    <property type="entry name" value="Phosphorylase Kinase, domain 1"/>
    <property type="match status" value="1"/>
</dbReference>
<feature type="binding site" evidence="7">
    <location>
        <position position="184"/>
    </location>
    <ligand>
        <name>ATP</name>
        <dbReference type="ChEBI" id="CHEBI:30616"/>
    </ligand>
</feature>
<dbReference type="FunFam" id="3.30.200.20:FF:000088">
    <property type="entry name" value="Casein kinase II subunit alpha"/>
    <property type="match status" value="1"/>
</dbReference>
<dbReference type="EC" id="2.7.11.1" evidence="1"/>
<evidence type="ECO:0000256" key="1">
    <source>
        <dbReference type="ARBA" id="ARBA00012513"/>
    </source>
</evidence>
<dbReference type="FunFam" id="1.10.510.10:FF:000059">
    <property type="entry name" value="Casein kinase II subunit alpha"/>
    <property type="match status" value="1"/>
</dbReference>
<dbReference type="EMBL" id="CM014081">
    <property type="protein sequence ID" value="TKS70331.1"/>
    <property type="molecule type" value="Genomic_DNA"/>
</dbReference>
<evidence type="ECO:0000256" key="6">
    <source>
        <dbReference type="ARBA" id="ARBA00022840"/>
    </source>
</evidence>
<evidence type="ECO:0000259" key="9">
    <source>
        <dbReference type="PROSITE" id="PS50011"/>
    </source>
</evidence>
<keyword evidence="2 8" id="KW-0723">Serine/threonine-protein kinase</keyword>
<dbReference type="GO" id="GO:1905818">
    <property type="term" value="P:regulation of chromosome separation"/>
    <property type="evidence" value="ECO:0007669"/>
    <property type="project" value="TreeGrafter"/>
</dbReference>
<dbReference type="AlphaFoldDB" id="A0A4U5U949"/>
<keyword evidence="6 7" id="KW-0067">ATP-binding</keyword>
<evidence type="ECO:0000256" key="5">
    <source>
        <dbReference type="ARBA" id="ARBA00022777"/>
    </source>
</evidence>
<dbReference type="PANTHER" id="PTHR24054:SF34">
    <property type="entry name" value="CASEIN KINASE II SUBUNIT ALPHA"/>
    <property type="match status" value="1"/>
</dbReference>
<accession>A0A4U5U949</accession>
<dbReference type="SUPFAM" id="SSF56112">
    <property type="entry name" value="Protein kinase-like (PK-like)"/>
    <property type="match status" value="1"/>
</dbReference>
<keyword evidence="4 7" id="KW-0547">Nucleotide-binding</keyword>
<proteinExistence type="inferred from homology"/>
<protein>
    <recommendedName>
        <fullName evidence="1">non-specific serine/threonine protein kinase</fullName>
        <ecNumber evidence="1">2.7.11.1</ecNumber>
    </recommendedName>
</protein>
<evidence type="ECO:0000256" key="8">
    <source>
        <dbReference type="RuleBase" id="RU000304"/>
    </source>
</evidence>
<dbReference type="InterPro" id="IPR000719">
    <property type="entry name" value="Prot_kinase_dom"/>
</dbReference>
<dbReference type="Pfam" id="PF00069">
    <property type="entry name" value="Pkinase"/>
    <property type="match status" value="1"/>
</dbReference>
<evidence type="ECO:0000256" key="7">
    <source>
        <dbReference type="PROSITE-ProRule" id="PRU10141"/>
    </source>
</evidence>
<dbReference type="GO" id="GO:0004674">
    <property type="term" value="F:protein serine/threonine kinase activity"/>
    <property type="evidence" value="ECO:0007669"/>
    <property type="project" value="UniProtKB-KW"/>
</dbReference>
<evidence type="ECO:0000313" key="11">
    <source>
        <dbReference type="Proteomes" id="UP000298787"/>
    </source>
</evidence>
<dbReference type="PROSITE" id="PS50011">
    <property type="entry name" value="PROTEIN_KINASE_DOM"/>
    <property type="match status" value="1"/>
</dbReference>
<dbReference type="InterPro" id="IPR008271">
    <property type="entry name" value="Ser/Thr_kinase_AS"/>
</dbReference>
<dbReference type="GO" id="GO:0005829">
    <property type="term" value="C:cytosol"/>
    <property type="evidence" value="ECO:0007669"/>
    <property type="project" value="TreeGrafter"/>
</dbReference>
<dbReference type="CDD" id="cd14132">
    <property type="entry name" value="STKc_CK2_alpha"/>
    <property type="match status" value="1"/>
</dbReference>
<feature type="domain" description="Protein kinase" evidence="9">
    <location>
        <begin position="155"/>
        <end position="406"/>
    </location>
</feature>
<dbReference type="InterPro" id="IPR011009">
    <property type="entry name" value="Kinase-like_dom_sf"/>
</dbReference>
<keyword evidence="3" id="KW-0808">Transferase</keyword>
<gene>
    <name evidence="10" type="ORF">D9C73_004399</name>
</gene>
<dbReference type="InterPro" id="IPR045216">
    <property type="entry name" value="CK2_alpha"/>
</dbReference>
<dbReference type="PROSITE" id="PS00108">
    <property type="entry name" value="PROTEIN_KINASE_ST"/>
    <property type="match status" value="1"/>
</dbReference>